<dbReference type="Proteomes" id="UP000255264">
    <property type="component" value="Unassembled WGS sequence"/>
</dbReference>
<accession>A0A377J112</accession>
<dbReference type="RefSeq" id="WP_115003189.1">
    <property type="nucleotide sequence ID" value="NZ_CAUUFB010000001.1"/>
</dbReference>
<protein>
    <recommendedName>
        <fullName evidence="4">DUF5363 family protein</fullName>
    </recommendedName>
</protein>
<dbReference type="OrthoDB" id="5679365at2"/>
<evidence type="ECO:0000256" key="1">
    <source>
        <dbReference type="SAM" id="MobiDB-lite"/>
    </source>
</evidence>
<feature type="region of interest" description="Disordered" evidence="1">
    <location>
        <begin position="40"/>
        <end position="61"/>
    </location>
</feature>
<sequence length="61" mass="6871">MQEQGKPGLLKRAWQAYDQFCKELGLDKGGCRSCMPKVEFDEDGNLKKDPPLEDLDNKKAG</sequence>
<evidence type="ECO:0008006" key="4">
    <source>
        <dbReference type="Google" id="ProtNLM"/>
    </source>
</evidence>
<proteinExistence type="predicted"/>
<feature type="compositionally biased region" description="Basic and acidic residues" evidence="1">
    <location>
        <begin position="44"/>
        <end position="61"/>
    </location>
</feature>
<dbReference type="EMBL" id="UGHS01000004">
    <property type="protein sequence ID" value="STO93467.1"/>
    <property type="molecule type" value="Genomic_DNA"/>
</dbReference>
<keyword evidence="3" id="KW-1185">Reference proteome</keyword>
<dbReference type="AlphaFoldDB" id="A0A377J112"/>
<name>A0A377J112_9PAST</name>
<evidence type="ECO:0000313" key="2">
    <source>
        <dbReference type="EMBL" id="STO93467.1"/>
    </source>
</evidence>
<gene>
    <name evidence="2" type="ORF">NCTC13335_01341</name>
</gene>
<dbReference type="InterPro" id="IPR035292">
    <property type="entry name" value="DUF5363"/>
</dbReference>
<organism evidence="2 3">
    <name type="scientific">Haemophilus pittmaniae</name>
    <dbReference type="NCBI Taxonomy" id="249188"/>
    <lineage>
        <taxon>Bacteria</taxon>
        <taxon>Pseudomonadati</taxon>
        <taxon>Pseudomonadota</taxon>
        <taxon>Gammaproteobacteria</taxon>
        <taxon>Pasteurellales</taxon>
        <taxon>Pasteurellaceae</taxon>
        <taxon>Haemophilus</taxon>
    </lineage>
</organism>
<reference evidence="2 3" key="1">
    <citation type="submission" date="2018-06" db="EMBL/GenBank/DDBJ databases">
        <authorList>
            <consortium name="Pathogen Informatics"/>
            <person name="Doyle S."/>
        </authorList>
    </citation>
    <scope>NUCLEOTIDE SEQUENCE [LARGE SCALE GENOMIC DNA]</scope>
    <source>
        <strain evidence="2 3">NCTC13335</strain>
    </source>
</reference>
<dbReference type="Pfam" id="PF17320">
    <property type="entry name" value="DUF5363"/>
    <property type="match status" value="1"/>
</dbReference>
<evidence type="ECO:0000313" key="3">
    <source>
        <dbReference type="Proteomes" id="UP000255264"/>
    </source>
</evidence>